<keyword evidence="2" id="KW-0479">Metal-binding</keyword>
<accession>A0A381XQB4</accession>
<dbReference type="Pfam" id="PF00753">
    <property type="entry name" value="Lactamase_B"/>
    <property type="match status" value="1"/>
</dbReference>
<keyword evidence="4" id="KW-0862">Zinc</keyword>
<organism evidence="6">
    <name type="scientific">marine metagenome</name>
    <dbReference type="NCBI Taxonomy" id="408172"/>
    <lineage>
        <taxon>unclassified sequences</taxon>
        <taxon>metagenomes</taxon>
        <taxon>ecological metagenomes</taxon>
    </lineage>
</organism>
<keyword evidence="3" id="KW-0378">Hydrolase</keyword>
<dbReference type="PANTHER" id="PTHR46233">
    <property type="entry name" value="HYDROXYACYLGLUTATHIONE HYDROLASE GLOC"/>
    <property type="match status" value="1"/>
</dbReference>
<reference evidence="6" key="1">
    <citation type="submission" date="2018-05" db="EMBL/GenBank/DDBJ databases">
        <authorList>
            <person name="Lanie J.A."/>
            <person name="Ng W.-L."/>
            <person name="Kazmierczak K.M."/>
            <person name="Andrzejewski T.M."/>
            <person name="Davidsen T.M."/>
            <person name="Wayne K.J."/>
            <person name="Tettelin H."/>
            <person name="Glass J.I."/>
            <person name="Rusch D."/>
            <person name="Podicherti R."/>
            <person name="Tsui H.-C.T."/>
            <person name="Winkler M.E."/>
        </authorList>
    </citation>
    <scope>NUCLEOTIDE SEQUENCE</scope>
</reference>
<dbReference type="Gene3D" id="3.60.15.10">
    <property type="entry name" value="Ribonuclease Z/Hydroxyacylglutathione hydrolase-like"/>
    <property type="match status" value="1"/>
</dbReference>
<dbReference type="EMBL" id="UINC01015997">
    <property type="protein sequence ID" value="SVA66949.1"/>
    <property type="molecule type" value="Genomic_DNA"/>
</dbReference>
<dbReference type="SMART" id="SM00849">
    <property type="entry name" value="Lactamase_B"/>
    <property type="match status" value="1"/>
</dbReference>
<evidence type="ECO:0000256" key="1">
    <source>
        <dbReference type="ARBA" id="ARBA00001947"/>
    </source>
</evidence>
<dbReference type="InterPro" id="IPR036866">
    <property type="entry name" value="RibonucZ/Hydroxyglut_hydro"/>
</dbReference>
<evidence type="ECO:0000256" key="3">
    <source>
        <dbReference type="ARBA" id="ARBA00022801"/>
    </source>
</evidence>
<comment type="cofactor">
    <cofactor evidence="1">
        <name>Zn(2+)</name>
        <dbReference type="ChEBI" id="CHEBI:29105"/>
    </cofactor>
</comment>
<dbReference type="PANTHER" id="PTHR46233:SF3">
    <property type="entry name" value="HYDROXYACYLGLUTATHIONE HYDROLASE GLOC"/>
    <property type="match status" value="1"/>
</dbReference>
<name>A0A381XQB4_9ZZZZ</name>
<dbReference type="InterPro" id="IPR051453">
    <property type="entry name" value="MBL_Glyoxalase_II"/>
</dbReference>
<proteinExistence type="predicted"/>
<dbReference type="GO" id="GO:0046872">
    <property type="term" value="F:metal ion binding"/>
    <property type="evidence" value="ECO:0007669"/>
    <property type="project" value="UniProtKB-KW"/>
</dbReference>
<gene>
    <name evidence="6" type="ORF">METZ01_LOCUS119803</name>
</gene>
<feature type="domain" description="Metallo-beta-lactamase" evidence="5">
    <location>
        <begin position="11"/>
        <end position="161"/>
    </location>
</feature>
<dbReference type="InterPro" id="IPR001279">
    <property type="entry name" value="Metallo-B-lactamas"/>
</dbReference>
<evidence type="ECO:0000259" key="5">
    <source>
        <dbReference type="SMART" id="SM00849"/>
    </source>
</evidence>
<evidence type="ECO:0000256" key="2">
    <source>
        <dbReference type="ARBA" id="ARBA00022723"/>
    </source>
</evidence>
<dbReference type="CDD" id="cd06262">
    <property type="entry name" value="metallo-hydrolase-like_MBL-fold"/>
    <property type="match status" value="1"/>
</dbReference>
<protein>
    <recommendedName>
        <fullName evidence="5">Metallo-beta-lactamase domain-containing protein</fullName>
    </recommendedName>
</protein>
<dbReference type="AlphaFoldDB" id="A0A381XQB4"/>
<evidence type="ECO:0000313" key="6">
    <source>
        <dbReference type="EMBL" id="SVA66949.1"/>
    </source>
</evidence>
<evidence type="ECO:0000256" key="4">
    <source>
        <dbReference type="ARBA" id="ARBA00022833"/>
    </source>
</evidence>
<sequence>VIDPGDEPGLIQNAIEEEDLEPVAIINTHAHLDHIGAVTELKNEFGISFYLHKNEKPVLNNFERDRAFFGMVPQGAPKVDQWYGSDELNIGSYTIRIIATPGHTPGGTCLVISDHIFTGDTLFAGSVGRTDLPGGDWDTLCSSLVKLMKEIPADYILHPGHGPDTTMKTEMSQNPFLFPLLKQVNS</sequence>
<feature type="non-terminal residue" evidence="6">
    <location>
        <position position="1"/>
    </location>
</feature>
<dbReference type="SUPFAM" id="SSF56281">
    <property type="entry name" value="Metallo-hydrolase/oxidoreductase"/>
    <property type="match status" value="1"/>
</dbReference>
<dbReference type="GO" id="GO:0016787">
    <property type="term" value="F:hydrolase activity"/>
    <property type="evidence" value="ECO:0007669"/>
    <property type="project" value="UniProtKB-KW"/>
</dbReference>